<name>A0A078ALK1_STYLE</name>
<dbReference type="Proteomes" id="UP000039865">
    <property type="component" value="Unassembled WGS sequence"/>
</dbReference>
<gene>
    <name evidence="1" type="primary">Contig18159.g19301</name>
    <name evidence="1" type="ORF">STYLEM_12277</name>
</gene>
<accession>A0A078ALK1</accession>
<dbReference type="AlphaFoldDB" id="A0A078ALK1"/>
<dbReference type="InParanoid" id="A0A078ALK1"/>
<evidence type="ECO:0000313" key="2">
    <source>
        <dbReference type="Proteomes" id="UP000039865"/>
    </source>
</evidence>
<evidence type="ECO:0000313" key="1">
    <source>
        <dbReference type="EMBL" id="CDW83235.1"/>
    </source>
</evidence>
<sequence length="305" mass="35538">MKTGFIDLNKTQSKEQCFFKKSNVESKTNDHLKKIFHLRQILQSQRQKSETKQKEFPSQAQKTIEELREMLQNRKLGCKTKNERLRLSPLSEQKFTNNSRPSGTTKSIDIKIINKQQFYQQEELANRSVMQLTQDENQSQNRKSAKNLDVQQGINFEGKSYFSQQESSYGAHNQREQNKCFQQQVSFQNEIPISASASSGKKEKISNFNLGVSNQSFLKIKQISSQKQDCSTQTDESNLQIVKLKEPKIKLKNTNIKKRIEEKSSSEEEIQQSTQPTQVIRIVVRKKTDYKKKFDITLDDITPWE</sequence>
<protein>
    <submittedName>
        <fullName evidence="1">Uncharacterized protein</fullName>
    </submittedName>
</protein>
<proteinExistence type="predicted"/>
<reference evidence="1 2" key="1">
    <citation type="submission" date="2014-06" db="EMBL/GenBank/DDBJ databases">
        <authorList>
            <person name="Swart Estienne"/>
        </authorList>
    </citation>
    <scope>NUCLEOTIDE SEQUENCE [LARGE SCALE GENOMIC DNA]</scope>
    <source>
        <strain evidence="1 2">130c</strain>
    </source>
</reference>
<dbReference type="EMBL" id="CCKQ01011667">
    <property type="protein sequence ID" value="CDW83235.1"/>
    <property type="molecule type" value="Genomic_DNA"/>
</dbReference>
<keyword evidence="2" id="KW-1185">Reference proteome</keyword>
<organism evidence="1 2">
    <name type="scientific">Stylonychia lemnae</name>
    <name type="common">Ciliate</name>
    <dbReference type="NCBI Taxonomy" id="5949"/>
    <lineage>
        <taxon>Eukaryota</taxon>
        <taxon>Sar</taxon>
        <taxon>Alveolata</taxon>
        <taxon>Ciliophora</taxon>
        <taxon>Intramacronucleata</taxon>
        <taxon>Spirotrichea</taxon>
        <taxon>Stichotrichia</taxon>
        <taxon>Sporadotrichida</taxon>
        <taxon>Oxytrichidae</taxon>
        <taxon>Stylonychinae</taxon>
        <taxon>Stylonychia</taxon>
    </lineage>
</organism>